<evidence type="ECO:0000256" key="1">
    <source>
        <dbReference type="SAM" id="MobiDB-lite"/>
    </source>
</evidence>
<dbReference type="InterPro" id="IPR009319">
    <property type="entry name" value="Phage_A118_VSP1"/>
</dbReference>
<feature type="region of interest" description="Disordered" evidence="1">
    <location>
        <begin position="294"/>
        <end position="314"/>
    </location>
</feature>
<dbReference type="Pfam" id="PF06152">
    <property type="entry name" value="Phage_min_cap2"/>
    <property type="match status" value="1"/>
</dbReference>
<gene>
    <name evidence="2" type="ORF">G9444_2455</name>
</gene>
<feature type="compositionally biased region" description="Basic and acidic residues" evidence="1">
    <location>
        <begin position="83"/>
        <end position="94"/>
    </location>
</feature>
<organism evidence="2 3">
    <name type="scientific">Rhodococcus erythropolis</name>
    <name type="common">Arthrobacter picolinophilus</name>
    <dbReference type="NCBI Taxonomy" id="1833"/>
    <lineage>
        <taxon>Bacteria</taxon>
        <taxon>Bacillati</taxon>
        <taxon>Actinomycetota</taxon>
        <taxon>Actinomycetes</taxon>
        <taxon>Mycobacteriales</taxon>
        <taxon>Nocardiaceae</taxon>
        <taxon>Rhodococcus</taxon>
        <taxon>Rhodococcus erythropolis group</taxon>
    </lineage>
</organism>
<dbReference type="Proteomes" id="UP000502345">
    <property type="component" value="Chromosome"/>
</dbReference>
<feature type="compositionally biased region" description="Basic and acidic residues" evidence="1">
    <location>
        <begin position="350"/>
        <end position="367"/>
    </location>
</feature>
<sequence length="367" mass="39740">MALDPSEAAGLPDELINLYTEAELALMSMLAEAIVAGIDTPEWEARQPAEMLRFRQQAQLLALQLQSQMPALVEGAVAGAAERGREAADEDMKALPKAPPVPPVTPDRDRKTRAAIYAGQQVLSQVTARIPGAAGELHSQVTTQIIARSSGVRSGTRLDAAQQALDILTKRGVTGFRDAAGRNWSLASYIEMKSRTIVNQELRQGHADRLLERGHNLVVVSSHSNPAPVCQPFEGQILSLDGETGTVIRQNATGGKAVKVKIKATMREATSAGFGHPNCGHAVSGYVPGASRTFETKPDPEGYAASQKQRAMERDIRDTRKQQAVAVTPQRKRELAARLKQQRAAIAAHTAEHDLKRRPNRERLGAR</sequence>
<dbReference type="EMBL" id="CP050124">
    <property type="protein sequence ID" value="QIP39699.1"/>
    <property type="molecule type" value="Genomic_DNA"/>
</dbReference>
<proteinExistence type="predicted"/>
<name>A0A6G9CS39_RHOER</name>
<evidence type="ECO:0008006" key="4">
    <source>
        <dbReference type="Google" id="ProtNLM"/>
    </source>
</evidence>
<reference evidence="2 3" key="1">
    <citation type="submission" date="2020-03" db="EMBL/GenBank/DDBJ databases">
        <title>Screen low temperature-resistant strains for efficient degradation of petroleum hydrocarbons under the low temperature.</title>
        <authorList>
            <person name="Wang Y."/>
            <person name="Chen J."/>
        </authorList>
    </citation>
    <scope>NUCLEOTIDE SEQUENCE [LARGE SCALE GENOMIC DNA]</scope>
    <source>
        <strain evidence="2 3">KB1</strain>
    </source>
</reference>
<protein>
    <recommendedName>
        <fullName evidence="4">Minor capsid protein</fullName>
    </recommendedName>
</protein>
<feature type="region of interest" description="Disordered" evidence="1">
    <location>
        <begin position="83"/>
        <end position="108"/>
    </location>
</feature>
<evidence type="ECO:0000313" key="2">
    <source>
        <dbReference type="EMBL" id="QIP39699.1"/>
    </source>
</evidence>
<dbReference type="RefSeq" id="WP_166502094.1">
    <property type="nucleotide sequence ID" value="NZ_CP050124.1"/>
</dbReference>
<dbReference type="AlphaFoldDB" id="A0A6G9CS39"/>
<feature type="region of interest" description="Disordered" evidence="1">
    <location>
        <begin position="343"/>
        <end position="367"/>
    </location>
</feature>
<accession>A0A6G9CS39</accession>
<dbReference type="GO" id="GO:0005198">
    <property type="term" value="F:structural molecule activity"/>
    <property type="evidence" value="ECO:0007669"/>
    <property type="project" value="InterPro"/>
</dbReference>
<evidence type="ECO:0000313" key="3">
    <source>
        <dbReference type="Proteomes" id="UP000502345"/>
    </source>
</evidence>